<organism evidence="13 14">
    <name type="scientific">Halanaerobium saccharolyticum</name>
    <dbReference type="NCBI Taxonomy" id="43595"/>
    <lineage>
        <taxon>Bacteria</taxon>
        <taxon>Bacillati</taxon>
        <taxon>Bacillota</taxon>
        <taxon>Clostridia</taxon>
        <taxon>Halanaerobiales</taxon>
        <taxon>Halanaerobiaceae</taxon>
        <taxon>Halanaerobium</taxon>
    </lineage>
</organism>
<dbReference type="GO" id="GO:0032259">
    <property type="term" value="P:methylation"/>
    <property type="evidence" value="ECO:0007669"/>
    <property type="project" value="UniProtKB-KW"/>
</dbReference>
<dbReference type="EMBL" id="SODA01000021">
    <property type="protein sequence ID" value="TDW01348.1"/>
    <property type="molecule type" value="Genomic_DNA"/>
</dbReference>
<comment type="subcellular location">
    <subcellularLocation>
        <location evidence="1">Cell inner membrane</location>
        <topology evidence="1">Multi-pass membrane protein</topology>
    </subcellularLocation>
    <subcellularLocation>
        <location evidence="9">Cell membrane</location>
        <topology evidence="9">Multi-pass membrane protein</topology>
    </subcellularLocation>
</comment>
<sequence length="253" mass="27379">MIGREIMLIVFFLIGLVIGSFLNVVIYRLPEGKSIIYPPSHCSDCGQKLSPLELIPVLSYIFLRGKCKTCGTDISIRYPIIELLTGIIFIINYFCFSDLIILAAGLIFSSLLIVLTMIDFDHQILPDKLTLGGLIVGLLFSFFRSDISVIYSLAGIMAAGGLLFLIAYLSKGGMGGGDIKMMAMVGSFTGPIIAVSAIFLGALIALVAHLPGVISGETGMKTKLPFGPFLAVASLILWFYSEELFAMYLSLIL</sequence>
<dbReference type="GO" id="GO:0004190">
    <property type="term" value="F:aspartic-type endopeptidase activity"/>
    <property type="evidence" value="ECO:0007669"/>
    <property type="project" value="UniProtKB-EC"/>
</dbReference>
<gene>
    <name evidence="13" type="ORF">C8C77_12147</name>
</gene>
<keyword evidence="5 9" id="KW-0812">Transmembrane</keyword>
<proteinExistence type="inferred from homology"/>
<keyword evidence="6 10" id="KW-1133">Transmembrane helix</keyword>
<keyword evidence="9 13" id="KW-0489">Methyltransferase</keyword>
<dbReference type="EC" id="3.4.23.43" evidence="9"/>
<dbReference type="Proteomes" id="UP000294697">
    <property type="component" value="Unassembled WGS sequence"/>
</dbReference>
<evidence type="ECO:0000259" key="12">
    <source>
        <dbReference type="Pfam" id="PF06750"/>
    </source>
</evidence>
<keyword evidence="3" id="KW-1003">Cell membrane</keyword>
<dbReference type="Pfam" id="PF06750">
    <property type="entry name" value="A24_N_bact"/>
    <property type="match status" value="1"/>
</dbReference>
<feature type="transmembrane region" description="Helical" evidence="10">
    <location>
        <begin position="76"/>
        <end position="94"/>
    </location>
</feature>
<accession>A0A4R7YU64</accession>
<evidence type="ECO:0000256" key="1">
    <source>
        <dbReference type="ARBA" id="ARBA00004429"/>
    </source>
</evidence>
<feature type="transmembrane region" description="Helical" evidence="10">
    <location>
        <begin position="6"/>
        <end position="27"/>
    </location>
</feature>
<comment type="caution">
    <text evidence="13">The sequence shown here is derived from an EMBL/GenBank/DDBJ whole genome shotgun (WGS) entry which is preliminary data.</text>
</comment>
<evidence type="ECO:0000256" key="4">
    <source>
        <dbReference type="ARBA" id="ARBA00022519"/>
    </source>
</evidence>
<name>A0A4R7YU64_9FIRM</name>
<evidence type="ECO:0000256" key="2">
    <source>
        <dbReference type="ARBA" id="ARBA00005801"/>
    </source>
</evidence>
<evidence type="ECO:0000256" key="8">
    <source>
        <dbReference type="RuleBase" id="RU003793"/>
    </source>
</evidence>
<feature type="transmembrane region" description="Helical" evidence="10">
    <location>
        <begin position="181"/>
        <end position="208"/>
    </location>
</feature>
<evidence type="ECO:0000256" key="9">
    <source>
        <dbReference type="RuleBase" id="RU003794"/>
    </source>
</evidence>
<keyword evidence="9" id="KW-0645">Protease</keyword>
<feature type="domain" description="Prepilin peptidase A24 N-terminal" evidence="12">
    <location>
        <begin position="13"/>
        <end position="94"/>
    </location>
</feature>
<evidence type="ECO:0000256" key="7">
    <source>
        <dbReference type="ARBA" id="ARBA00023136"/>
    </source>
</evidence>
<dbReference type="InterPro" id="IPR050882">
    <property type="entry name" value="Prepilin_peptidase/N-MTase"/>
</dbReference>
<dbReference type="InterPro" id="IPR010627">
    <property type="entry name" value="Prepilin_pept_A24_N"/>
</dbReference>
<comment type="catalytic activity">
    <reaction evidence="9">
        <text>Typically cleaves a -Gly-|-Phe- bond to release an N-terminal, basic peptide of 5-8 residues from type IV prepilin, and then N-methylates the new N-terminal amino group, the methyl donor being S-adenosyl-L-methionine.</text>
        <dbReference type="EC" id="3.4.23.43"/>
    </reaction>
</comment>
<dbReference type="InterPro" id="IPR014032">
    <property type="entry name" value="Peptidase_A24A_bac"/>
</dbReference>
<dbReference type="Pfam" id="PF01478">
    <property type="entry name" value="Peptidase_A24"/>
    <property type="match status" value="1"/>
</dbReference>
<keyword evidence="9 13" id="KW-0808">Transferase</keyword>
<feature type="transmembrane region" description="Helical" evidence="10">
    <location>
        <begin position="228"/>
        <end position="251"/>
    </location>
</feature>
<evidence type="ECO:0000313" key="13">
    <source>
        <dbReference type="EMBL" id="TDW01348.1"/>
    </source>
</evidence>
<evidence type="ECO:0000256" key="6">
    <source>
        <dbReference type="ARBA" id="ARBA00022989"/>
    </source>
</evidence>
<dbReference type="PANTHER" id="PTHR30487:SF0">
    <property type="entry name" value="PREPILIN LEADER PEPTIDASE_N-METHYLTRANSFERASE-RELATED"/>
    <property type="match status" value="1"/>
</dbReference>
<feature type="transmembrane region" description="Helical" evidence="10">
    <location>
        <begin position="100"/>
        <end position="118"/>
    </location>
</feature>
<evidence type="ECO:0000256" key="10">
    <source>
        <dbReference type="SAM" id="Phobius"/>
    </source>
</evidence>
<keyword evidence="9" id="KW-0511">Multifunctional enzyme</keyword>
<dbReference type="GO" id="GO:0006465">
    <property type="term" value="P:signal peptide processing"/>
    <property type="evidence" value="ECO:0007669"/>
    <property type="project" value="TreeGrafter"/>
</dbReference>
<keyword evidence="9" id="KW-0378">Hydrolase</keyword>
<reference evidence="13 14" key="1">
    <citation type="submission" date="2019-03" db="EMBL/GenBank/DDBJ databases">
        <title>Subsurface microbial communities from deep shales in Ohio and West Virginia, USA.</title>
        <authorList>
            <person name="Wrighton K."/>
        </authorList>
    </citation>
    <scope>NUCLEOTIDE SEQUENCE [LARGE SCALE GENOMIC DNA]</scope>
    <source>
        <strain evidence="13 14">MSL9.2</strain>
    </source>
</reference>
<feature type="transmembrane region" description="Helical" evidence="10">
    <location>
        <begin position="149"/>
        <end position="169"/>
    </location>
</feature>
<feature type="domain" description="Prepilin type IV endopeptidase peptidase" evidence="11">
    <location>
        <begin position="106"/>
        <end position="207"/>
    </location>
</feature>
<dbReference type="PANTHER" id="PTHR30487">
    <property type="entry name" value="TYPE 4 PREPILIN-LIKE PROTEINS LEADER PEPTIDE-PROCESSING ENZYME"/>
    <property type="match status" value="1"/>
</dbReference>
<dbReference type="EC" id="2.1.1.-" evidence="9"/>
<dbReference type="Gene3D" id="1.20.120.1220">
    <property type="match status" value="1"/>
</dbReference>
<evidence type="ECO:0000256" key="5">
    <source>
        <dbReference type="ARBA" id="ARBA00022692"/>
    </source>
</evidence>
<dbReference type="AlphaFoldDB" id="A0A4R7YU64"/>
<dbReference type="PRINTS" id="PR00864">
    <property type="entry name" value="PREPILNPTASE"/>
</dbReference>
<protein>
    <recommendedName>
        <fullName evidence="9">Prepilin leader peptidase/N-methyltransferase</fullName>
        <ecNumber evidence="9">2.1.1.-</ecNumber>
        <ecNumber evidence="9">3.4.23.43</ecNumber>
    </recommendedName>
</protein>
<evidence type="ECO:0000256" key="3">
    <source>
        <dbReference type="ARBA" id="ARBA00022475"/>
    </source>
</evidence>
<keyword evidence="4" id="KW-0997">Cell inner membrane</keyword>
<comment type="similarity">
    <text evidence="2 8">Belongs to the peptidase A24 family.</text>
</comment>
<keyword evidence="7 10" id="KW-0472">Membrane</keyword>
<evidence type="ECO:0000259" key="11">
    <source>
        <dbReference type="Pfam" id="PF01478"/>
    </source>
</evidence>
<comment type="function">
    <text evidence="9">Plays an essential role in type IV pili and type II pseudopili formation by proteolytically removing the leader sequence from substrate proteins and subsequently monomethylating the alpha-amino group of the newly exposed N-terminal phenylalanine.</text>
</comment>
<dbReference type="GO" id="GO:0008168">
    <property type="term" value="F:methyltransferase activity"/>
    <property type="evidence" value="ECO:0007669"/>
    <property type="project" value="UniProtKB-KW"/>
</dbReference>
<evidence type="ECO:0000313" key="14">
    <source>
        <dbReference type="Proteomes" id="UP000294697"/>
    </source>
</evidence>
<dbReference type="GO" id="GO:0005886">
    <property type="term" value="C:plasma membrane"/>
    <property type="evidence" value="ECO:0007669"/>
    <property type="project" value="UniProtKB-SubCell"/>
</dbReference>
<dbReference type="InterPro" id="IPR000045">
    <property type="entry name" value="Prepilin_IV_endopep_pep"/>
</dbReference>